<feature type="compositionally biased region" description="Polar residues" evidence="1">
    <location>
        <begin position="1"/>
        <end position="25"/>
    </location>
</feature>
<comment type="caution">
    <text evidence="2">The sequence shown here is derived from an EMBL/GenBank/DDBJ whole genome shotgun (WGS) entry which is preliminary data.</text>
</comment>
<proteinExistence type="predicted"/>
<accession>A0A0F9V100</accession>
<evidence type="ECO:0000256" key="1">
    <source>
        <dbReference type="SAM" id="MobiDB-lite"/>
    </source>
</evidence>
<name>A0A0F9V100_9ZZZZ</name>
<evidence type="ECO:0000313" key="2">
    <source>
        <dbReference type="EMBL" id="KKN59533.1"/>
    </source>
</evidence>
<feature type="region of interest" description="Disordered" evidence="1">
    <location>
        <begin position="1"/>
        <end position="40"/>
    </location>
</feature>
<dbReference type="InterPro" id="IPR046164">
    <property type="entry name" value="DUF6166"/>
</dbReference>
<gene>
    <name evidence="2" type="ORF">LCGC14_0541470</name>
</gene>
<protein>
    <submittedName>
        <fullName evidence="2">Uncharacterized protein</fullName>
    </submittedName>
</protein>
<reference evidence="2" key="1">
    <citation type="journal article" date="2015" name="Nature">
        <title>Complex archaea that bridge the gap between prokaryotes and eukaryotes.</title>
        <authorList>
            <person name="Spang A."/>
            <person name="Saw J.H."/>
            <person name="Jorgensen S.L."/>
            <person name="Zaremba-Niedzwiedzka K."/>
            <person name="Martijn J."/>
            <person name="Lind A.E."/>
            <person name="van Eijk R."/>
            <person name="Schleper C."/>
            <person name="Guy L."/>
            <person name="Ettema T.J."/>
        </authorList>
    </citation>
    <scope>NUCLEOTIDE SEQUENCE</scope>
</reference>
<sequence length="118" mass="13159">MKTYTGKNSGTGPQKVTVSELTRQQGADEGTTKKYELPLDPSYKLHPHSPDGFQWGYQGSGPAQLALAILLDLTEDPELSERLHQEFKQDLVATAGNNLVLIEPEIEKWLKDKRKQPA</sequence>
<dbReference type="Pfam" id="PF19663">
    <property type="entry name" value="DUF6166"/>
    <property type="match status" value="1"/>
</dbReference>
<dbReference type="EMBL" id="LAZR01000724">
    <property type="protein sequence ID" value="KKN59533.1"/>
    <property type="molecule type" value="Genomic_DNA"/>
</dbReference>
<dbReference type="AlphaFoldDB" id="A0A0F9V100"/>
<organism evidence="2">
    <name type="scientific">marine sediment metagenome</name>
    <dbReference type="NCBI Taxonomy" id="412755"/>
    <lineage>
        <taxon>unclassified sequences</taxon>
        <taxon>metagenomes</taxon>
        <taxon>ecological metagenomes</taxon>
    </lineage>
</organism>